<sequence length="123" mass="13343">MAIGNRRAGRISFKVDGTLYEAKGSFSYNLGLDVREAIIGADGVHGYKETPQVSYIEGAVTDREDLDLEALVGADECTVTLELNNGKIITLSRAWFAGDGTASTEEAEIPIRFESKSRAQEVK</sequence>
<comment type="caution">
    <text evidence="1">The sequence shown here is derived from an EMBL/GenBank/DDBJ whole genome shotgun (WGS) entry which is preliminary data.</text>
</comment>
<accession>A0A921AWN8</accession>
<evidence type="ECO:0000313" key="1">
    <source>
        <dbReference type="EMBL" id="HJD97494.1"/>
    </source>
</evidence>
<dbReference type="Pfam" id="PF10618">
    <property type="entry name" value="Tail_tube"/>
    <property type="match status" value="1"/>
</dbReference>
<evidence type="ECO:0000313" key="2">
    <source>
        <dbReference type="Proteomes" id="UP000698963"/>
    </source>
</evidence>
<reference evidence="1" key="2">
    <citation type="submission" date="2021-09" db="EMBL/GenBank/DDBJ databases">
        <authorList>
            <person name="Gilroy R."/>
        </authorList>
    </citation>
    <scope>NUCLEOTIDE SEQUENCE</scope>
    <source>
        <strain evidence="1">ChiGjej2B2-19336</strain>
    </source>
</reference>
<dbReference type="AlphaFoldDB" id="A0A921AWN8"/>
<dbReference type="InterPro" id="IPR019596">
    <property type="entry name" value="Phage_Mu_GpM_tail_tub"/>
</dbReference>
<name>A0A921AWN8_9BACT</name>
<dbReference type="Proteomes" id="UP000698963">
    <property type="component" value="Unassembled WGS sequence"/>
</dbReference>
<dbReference type="EMBL" id="DYZA01000154">
    <property type="protein sequence ID" value="HJD97494.1"/>
    <property type="molecule type" value="Genomic_DNA"/>
</dbReference>
<dbReference type="RefSeq" id="WP_294559721.1">
    <property type="nucleotide sequence ID" value="NZ_DYZA01000154.1"/>
</dbReference>
<gene>
    <name evidence="1" type="ORF">K8W16_07600</name>
</gene>
<proteinExistence type="predicted"/>
<organism evidence="1 2">
    <name type="scientific">Mailhella massiliensis</name>
    <dbReference type="NCBI Taxonomy" id="1903261"/>
    <lineage>
        <taxon>Bacteria</taxon>
        <taxon>Pseudomonadati</taxon>
        <taxon>Thermodesulfobacteriota</taxon>
        <taxon>Desulfovibrionia</taxon>
        <taxon>Desulfovibrionales</taxon>
        <taxon>Desulfovibrionaceae</taxon>
        <taxon>Mailhella</taxon>
    </lineage>
</organism>
<reference evidence="1" key="1">
    <citation type="journal article" date="2021" name="PeerJ">
        <title>Extensive microbial diversity within the chicken gut microbiome revealed by metagenomics and culture.</title>
        <authorList>
            <person name="Gilroy R."/>
            <person name="Ravi A."/>
            <person name="Getino M."/>
            <person name="Pursley I."/>
            <person name="Horton D.L."/>
            <person name="Alikhan N.F."/>
            <person name="Baker D."/>
            <person name="Gharbi K."/>
            <person name="Hall N."/>
            <person name="Watson M."/>
            <person name="Adriaenssens E.M."/>
            <person name="Foster-Nyarko E."/>
            <person name="Jarju S."/>
            <person name="Secka A."/>
            <person name="Antonio M."/>
            <person name="Oren A."/>
            <person name="Chaudhuri R.R."/>
            <person name="La Ragione R."/>
            <person name="Hildebrand F."/>
            <person name="Pallen M.J."/>
        </authorList>
    </citation>
    <scope>NUCLEOTIDE SEQUENCE</scope>
    <source>
        <strain evidence="1">ChiGjej2B2-19336</strain>
    </source>
</reference>
<protein>
    <submittedName>
        <fullName evidence="1">Phage tail tube protein</fullName>
    </submittedName>
</protein>